<name>A0A1Y1QV30_9GAMM</name>
<sequence>MSKPTITTRQSRAYAALQSAATRFSELLPVARMLDTVSVDASLWETFGGVAPLLERNIGEAKHAVDTARASLAGLFNRPAQDEAAQGITASHREAYALLQKVAFRFEELKSLSIMLAVISENEDQQEKSDGITGVMYRNIKEVSAMLDDVQDDLDSLFRNATPVQEG</sequence>
<reference evidence="1 2" key="1">
    <citation type="submission" date="2017-01" db="EMBL/GenBank/DDBJ databases">
        <title>Novel large sulfur bacteria in the metagenomes of groundwater-fed chemosynthetic microbial mats in the Lake Huron basin.</title>
        <authorList>
            <person name="Sharrar A.M."/>
            <person name="Flood B.E."/>
            <person name="Bailey J.V."/>
            <person name="Jones D.S."/>
            <person name="Biddanda B."/>
            <person name="Ruberg S.A."/>
            <person name="Marcus D.N."/>
            <person name="Dick G.J."/>
        </authorList>
    </citation>
    <scope>NUCLEOTIDE SEQUENCE [LARGE SCALE GENOMIC DNA]</scope>
    <source>
        <strain evidence="1">A8</strain>
    </source>
</reference>
<organism evidence="1 2">
    <name type="scientific">Thiothrix lacustris</name>
    <dbReference type="NCBI Taxonomy" id="525917"/>
    <lineage>
        <taxon>Bacteria</taxon>
        <taxon>Pseudomonadati</taxon>
        <taxon>Pseudomonadota</taxon>
        <taxon>Gammaproteobacteria</taxon>
        <taxon>Thiotrichales</taxon>
        <taxon>Thiotrichaceae</taxon>
        <taxon>Thiothrix</taxon>
    </lineage>
</organism>
<dbReference type="AlphaFoldDB" id="A0A1Y1QV30"/>
<dbReference type="Proteomes" id="UP000192491">
    <property type="component" value="Unassembled WGS sequence"/>
</dbReference>
<proteinExistence type="predicted"/>
<accession>A0A1Y1QV30</accession>
<dbReference type="EMBL" id="MTEJ01000027">
    <property type="protein sequence ID" value="OQX14565.1"/>
    <property type="molecule type" value="Genomic_DNA"/>
</dbReference>
<gene>
    <name evidence="1" type="ORF">BWK73_09220</name>
</gene>
<evidence type="ECO:0000313" key="1">
    <source>
        <dbReference type="EMBL" id="OQX14565.1"/>
    </source>
</evidence>
<dbReference type="InterPro" id="IPR010916">
    <property type="entry name" value="TonB_box_CS"/>
</dbReference>
<evidence type="ECO:0000313" key="2">
    <source>
        <dbReference type="Proteomes" id="UP000192491"/>
    </source>
</evidence>
<dbReference type="PROSITE" id="PS00430">
    <property type="entry name" value="TONB_DEPENDENT_REC_1"/>
    <property type="match status" value="1"/>
</dbReference>
<protein>
    <submittedName>
        <fullName evidence="1">Uncharacterized protein</fullName>
    </submittedName>
</protein>
<comment type="caution">
    <text evidence="1">The sequence shown here is derived from an EMBL/GenBank/DDBJ whole genome shotgun (WGS) entry which is preliminary data.</text>
</comment>